<keyword evidence="12 15" id="KW-0472">Membrane</keyword>
<reference evidence="16" key="1">
    <citation type="submission" date="2020-05" db="EMBL/GenBank/DDBJ databases">
        <title>Mycena genomes resolve the evolution of fungal bioluminescence.</title>
        <authorList>
            <person name="Tsai I.J."/>
        </authorList>
    </citation>
    <scope>NUCLEOTIDE SEQUENCE</scope>
    <source>
        <strain evidence="16">171206Taipei</strain>
    </source>
</reference>
<evidence type="ECO:0008006" key="18">
    <source>
        <dbReference type="Google" id="ProtNLM"/>
    </source>
</evidence>
<evidence type="ECO:0000256" key="5">
    <source>
        <dbReference type="ARBA" id="ARBA00022617"/>
    </source>
</evidence>
<dbReference type="PRINTS" id="PR00385">
    <property type="entry name" value="P450"/>
</dbReference>
<protein>
    <recommendedName>
        <fullName evidence="18">Cytochrome P450</fullName>
    </recommendedName>
</protein>
<keyword evidence="9 14" id="KW-0560">Oxidoreductase</keyword>
<comment type="subcellular location">
    <subcellularLocation>
        <location evidence="2">Membrane</location>
    </subcellularLocation>
</comment>
<evidence type="ECO:0000256" key="10">
    <source>
        <dbReference type="ARBA" id="ARBA00023004"/>
    </source>
</evidence>
<dbReference type="GO" id="GO:0005506">
    <property type="term" value="F:iron ion binding"/>
    <property type="evidence" value="ECO:0007669"/>
    <property type="project" value="InterPro"/>
</dbReference>
<dbReference type="Pfam" id="PF00067">
    <property type="entry name" value="p450"/>
    <property type="match status" value="1"/>
</dbReference>
<keyword evidence="7 13" id="KW-0479">Metal-binding</keyword>
<dbReference type="GO" id="GO:0016705">
    <property type="term" value="F:oxidoreductase activity, acting on paired donors, with incorporation or reduction of molecular oxygen"/>
    <property type="evidence" value="ECO:0007669"/>
    <property type="project" value="InterPro"/>
</dbReference>
<keyword evidence="10 13" id="KW-0408">Iron</keyword>
<keyword evidence="5 13" id="KW-0349">Heme</keyword>
<organism evidence="16 17">
    <name type="scientific">Mycena indigotica</name>
    <dbReference type="NCBI Taxonomy" id="2126181"/>
    <lineage>
        <taxon>Eukaryota</taxon>
        <taxon>Fungi</taxon>
        <taxon>Dikarya</taxon>
        <taxon>Basidiomycota</taxon>
        <taxon>Agaricomycotina</taxon>
        <taxon>Agaricomycetes</taxon>
        <taxon>Agaricomycetidae</taxon>
        <taxon>Agaricales</taxon>
        <taxon>Marasmiineae</taxon>
        <taxon>Mycenaceae</taxon>
        <taxon>Mycena</taxon>
    </lineage>
</organism>
<accession>A0A8H6WGZ4</accession>
<evidence type="ECO:0000256" key="2">
    <source>
        <dbReference type="ARBA" id="ARBA00004370"/>
    </source>
</evidence>
<dbReference type="PANTHER" id="PTHR24305">
    <property type="entry name" value="CYTOCHROME P450"/>
    <property type="match status" value="1"/>
</dbReference>
<evidence type="ECO:0000256" key="6">
    <source>
        <dbReference type="ARBA" id="ARBA00022692"/>
    </source>
</evidence>
<dbReference type="PROSITE" id="PS00086">
    <property type="entry name" value="CYTOCHROME_P450"/>
    <property type="match status" value="1"/>
</dbReference>
<evidence type="ECO:0000256" key="1">
    <source>
        <dbReference type="ARBA" id="ARBA00001971"/>
    </source>
</evidence>
<name>A0A8H6WGZ4_9AGAR</name>
<dbReference type="EMBL" id="JACAZF010000001">
    <property type="protein sequence ID" value="KAF7316441.1"/>
    <property type="molecule type" value="Genomic_DNA"/>
</dbReference>
<comment type="similarity">
    <text evidence="4 14">Belongs to the cytochrome P450 family.</text>
</comment>
<proteinExistence type="inferred from homology"/>
<keyword evidence="11 14" id="KW-0503">Monooxygenase</keyword>
<dbReference type="AlphaFoldDB" id="A0A8H6WGZ4"/>
<evidence type="ECO:0000256" key="3">
    <source>
        <dbReference type="ARBA" id="ARBA00004721"/>
    </source>
</evidence>
<dbReference type="SUPFAM" id="SSF48264">
    <property type="entry name" value="Cytochrome P450"/>
    <property type="match status" value="1"/>
</dbReference>
<evidence type="ECO:0000256" key="9">
    <source>
        <dbReference type="ARBA" id="ARBA00023002"/>
    </source>
</evidence>
<dbReference type="GO" id="GO:0016020">
    <property type="term" value="C:membrane"/>
    <property type="evidence" value="ECO:0007669"/>
    <property type="project" value="UniProtKB-SubCell"/>
</dbReference>
<sequence length="530" mass="59990">MPSWSTPLSVLERMDLKSALVTLLGVSIVMHLLNLFNMLRAKAYFPRMFPPFQPFGLPGVLLPTNSWFIGYQWHWVRRFQTYTRNDTVEIVPLILGGSNLWTSNVDVARQVAVGSHRSSWFKPREGSLALSYWGSNIIAADGQLWRKHRRIVGPAFSTDLYKLVWKQSQDNYNDMMQAEGWTGLESVDIPVIQNITIKFALLIICNCGFGLPSTWAAPTTDDGGMSMQTALQIVSVHHLSMIFLPKWFFYFPTKTFKQIRTARNLLVNFMQTQAAERKVDVTSGKPLQSDLFTKLVAANQEEEGKYTLSDDELIGNIFAFMFAGHETTAHTLAAALGLIALHQSTQDEVVQQIIDVIGCDRDPEYEDYNKLDKVLAIFYEAVRLYPAGHIMMREAAEDTILQVPNPIGQGGFTAVPIKKGTKLNVDMIGMQYNPRHFEDPAEFRPSRWYGLPTDSEAFTAFSVGTRACIGRRFATIEATCFLAMLLRDWRVKPLLSEGETTSEWRKRVLDGHIALTLAAHDIPLTLERRR</sequence>
<keyword evidence="8 15" id="KW-1133">Transmembrane helix</keyword>
<dbReference type="OrthoDB" id="1470350at2759"/>
<comment type="caution">
    <text evidence="16">The sequence shown here is derived from an EMBL/GenBank/DDBJ whole genome shotgun (WGS) entry which is preliminary data.</text>
</comment>
<keyword evidence="17" id="KW-1185">Reference proteome</keyword>
<dbReference type="PRINTS" id="PR00463">
    <property type="entry name" value="EP450I"/>
</dbReference>
<evidence type="ECO:0000256" key="14">
    <source>
        <dbReference type="RuleBase" id="RU000461"/>
    </source>
</evidence>
<dbReference type="Gene3D" id="1.10.630.10">
    <property type="entry name" value="Cytochrome P450"/>
    <property type="match status" value="1"/>
</dbReference>
<evidence type="ECO:0000256" key="12">
    <source>
        <dbReference type="ARBA" id="ARBA00023136"/>
    </source>
</evidence>
<feature type="transmembrane region" description="Helical" evidence="15">
    <location>
        <begin position="229"/>
        <end position="250"/>
    </location>
</feature>
<feature type="transmembrane region" description="Helical" evidence="15">
    <location>
        <begin position="20"/>
        <end position="39"/>
    </location>
</feature>
<gene>
    <name evidence="16" type="ORF">MIND_00163100</name>
</gene>
<dbReference type="RefSeq" id="XP_037226464.1">
    <property type="nucleotide sequence ID" value="XM_037358554.1"/>
</dbReference>
<dbReference type="GeneID" id="59341070"/>
<evidence type="ECO:0000313" key="17">
    <source>
        <dbReference type="Proteomes" id="UP000636479"/>
    </source>
</evidence>
<evidence type="ECO:0000256" key="8">
    <source>
        <dbReference type="ARBA" id="ARBA00022989"/>
    </source>
</evidence>
<dbReference type="InterPro" id="IPR036396">
    <property type="entry name" value="Cyt_P450_sf"/>
</dbReference>
<keyword evidence="6 15" id="KW-0812">Transmembrane</keyword>
<feature type="transmembrane region" description="Helical" evidence="15">
    <location>
        <begin position="199"/>
        <end position="217"/>
    </location>
</feature>
<evidence type="ECO:0000256" key="7">
    <source>
        <dbReference type="ARBA" id="ARBA00022723"/>
    </source>
</evidence>
<comment type="pathway">
    <text evidence="3">Secondary metabolite biosynthesis; terpenoid biosynthesis.</text>
</comment>
<evidence type="ECO:0000313" key="16">
    <source>
        <dbReference type="EMBL" id="KAF7316441.1"/>
    </source>
</evidence>
<evidence type="ECO:0000256" key="15">
    <source>
        <dbReference type="SAM" id="Phobius"/>
    </source>
</evidence>
<dbReference type="GO" id="GO:0004497">
    <property type="term" value="F:monooxygenase activity"/>
    <property type="evidence" value="ECO:0007669"/>
    <property type="project" value="UniProtKB-KW"/>
</dbReference>
<evidence type="ECO:0000256" key="11">
    <source>
        <dbReference type="ARBA" id="ARBA00023033"/>
    </source>
</evidence>
<comment type="cofactor">
    <cofactor evidence="1 13">
        <name>heme</name>
        <dbReference type="ChEBI" id="CHEBI:30413"/>
    </cofactor>
</comment>
<dbReference type="PANTHER" id="PTHR24305:SF166">
    <property type="entry name" value="CYTOCHROME P450 12A4, MITOCHONDRIAL-RELATED"/>
    <property type="match status" value="1"/>
</dbReference>
<evidence type="ECO:0000256" key="13">
    <source>
        <dbReference type="PIRSR" id="PIRSR602401-1"/>
    </source>
</evidence>
<feature type="binding site" description="axial binding residue" evidence="13">
    <location>
        <position position="468"/>
    </location>
    <ligand>
        <name>heme</name>
        <dbReference type="ChEBI" id="CHEBI:30413"/>
    </ligand>
    <ligandPart>
        <name>Fe</name>
        <dbReference type="ChEBI" id="CHEBI:18248"/>
    </ligandPart>
</feature>
<dbReference type="InterPro" id="IPR017972">
    <property type="entry name" value="Cyt_P450_CS"/>
</dbReference>
<evidence type="ECO:0000256" key="4">
    <source>
        <dbReference type="ARBA" id="ARBA00010617"/>
    </source>
</evidence>
<dbReference type="InterPro" id="IPR001128">
    <property type="entry name" value="Cyt_P450"/>
</dbReference>
<dbReference type="Proteomes" id="UP000636479">
    <property type="component" value="Unassembled WGS sequence"/>
</dbReference>
<dbReference type="GO" id="GO:0020037">
    <property type="term" value="F:heme binding"/>
    <property type="evidence" value="ECO:0007669"/>
    <property type="project" value="InterPro"/>
</dbReference>
<dbReference type="InterPro" id="IPR050121">
    <property type="entry name" value="Cytochrome_P450_monoxygenase"/>
</dbReference>
<dbReference type="InterPro" id="IPR002401">
    <property type="entry name" value="Cyt_P450_E_grp-I"/>
</dbReference>